<feature type="transmembrane region" description="Helical" evidence="9">
    <location>
        <begin position="12"/>
        <end position="34"/>
    </location>
</feature>
<name>A0A290HF62_9BACT</name>
<dbReference type="KEGG" id="sulj:SJPD1_1962"/>
<keyword evidence="2 8" id="KW-0813">Transport</keyword>
<proteinExistence type="inferred from homology"/>
<dbReference type="InterPro" id="IPR002898">
    <property type="entry name" value="MotA_ExbB_proton_chnl"/>
</dbReference>
<evidence type="ECO:0000256" key="7">
    <source>
        <dbReference type="ARBA" id="ARBA00023136"/>
    </source>
</evidence>
<evidence type="ECO:0000313" key="11">
    <source>
        <dbReference type="EMBL" id="ATB70067.1"/>
    </source>
</evidence>
<dbReference type="RefSeq" id="WP_210394353.1">
    <property type="nucleotide sequence ID" value="NZ_CP023275.1"/>
</dbReference>
<accession>A0A290HF62</accession>
<comment type="similarity">
    <text evidence="8">Belongs to the exbB/tolQ family.</text>
</comment>
<dbReference type="Proteomes" id="UP000217349">
    <property type="component" value="Chromosome"/>
</dbReference>
<reference evidence="12" key="1">
    <citation type="submission" date="2017-09" db="EMBL/GenBank/DDBJ databases">
        <title>The complete genome of Sulfurospirillum sp. JPD-1.</title>
        <authorList>
            <person name="Goris T."/>
        </authorList>
    </citation>
    <scope>NUCLEOTIDE SEQUENCE [LARGE SCALE GENOMIC DNA]</scope>
    <source>
        <strain evidence="12">JPD-1</strain>
    </source>
</reference>
<dbReference type="EMBL" id="CP023275">
    <property type="protein sequence ID" value="ATB70067.1"/>
    <property type="molecule type" value="Genomic_DNA"/>
</dbReference>
<evidence type="ECO:0000259" key="10">
    <source>
        <dbReference type="Pfam" id="PF01618"/>
    </source>
</evidence>
<gene>
    <name evidence="11" type="ORF">SJPD1_1962</name>
</gene>
<evidence type="ECO:0000256" key="6">
    <source>
        <dbReference type="ARBA" id="ARBA00022989"/>
    </source>
</evidence>
<organism evidence="11 12">
    <name type="scientific">Sulfurospirillum diekertiae</name>
    <dbReference type="NCBI Taxonomy" id="1854492"/>
    <lineage>
        <taxon>Bacteria</taxon>
        <taxon>Pseudomonadati</taxon>
        <taxon>Campylobacterota</taxon>
        <taxon>Epsilonproteobacteria</taxon>
        <taxon>Campylobacterales</taxon>
        <taxon>Sulfurospirillaceae</taxon>
        <taxon>Sulfurospirillum</taxon>
    </lineage>
</organism>
<dbReference type="Pfam" id="PF01618">
    <property type="entry name" value="MotA_ExbB"/>
    <property type="match status" value="1"/>
</dbReference>
<evidence type="ECO:0000313" key="12">
    <source>
        <dbReference type="Proteomes" id="UP000217349"/>
    </source>
</evidence>
<dbReference type="InterPro" id="IPR050790">
    <property type="entry name" value="ExbB/TolQ_transport"/>
</dbReference>
<evidence type="ECO:0000256" key="8">
    <source>
        <dbReference type="RuleBase" id="RU004057"/>
    </source>
</evidence>
<dbReference type="PANTHER" id="PTHR30625">
    <property type="entry name" value="PROTEIN TOLQ"/>
    <property type="match status" value="1"/>
</dbReference>
<dbReference type="NCBIfam" id="TIGR02805">
    <property type="entry name" value="exbB2"/>
    <property type="match status" value="1"/>
</dbReference>
<sequence length="139" mass="15196">MGETRLWVDIGVMAVLGIMSIVALTIIFERYFFITKTDIMGYSSIDKLESDLTDYMNLLASIGSNSPYVGMLGTVLGIMATFHEMGLSNTNANGVMEALSQALFATALGLVVAIPTIFIYNLLLRKVKKKVVAWKVLHG</sequence>
<evidence type="ECO:0000256" key="9">
    <source>
        <dbReference type="SAM" id="Phobius"/>
    </source>
</evidence>
<dbReference type="GO" id="GO:0005886">
    <property type="term" value="C:plasma membrane"/>
    <property type="evidence" value="ECO:0007669"/>
    <property type="project" value="UniProtKB-SubCell"/>
</dbReference>
<protein>
    <submittedName>
        <fullName evidence="11">Biopolymer transport protein ExbB</fullName>
    </submittedName>
</protein>
<feature type="transmembrane region" description="Helical" evidence="9">
    <location>
        <begin position="55"/>
        <end position="82"/>
    </location>
</feature>
<evidence type="ECO:0000256" key="1">
    <source>
        <dbReference type="ARBA" id="ARBA00004429"/>
    </source>
</evidence>
<evidence type="ECO:0000256" key="4">
    <source>
        <dbReference type="ARBA" id="ARBA00022692"/>
    </source>
</evidence>
<keyword evidence="5 8" id="KW-0653">Protein transport</keyword>
<keyword evidence="6 9" id="KW-1133">Transmembrane helix</keyword>
<evidence type="ECO:0000256" key="5">
    <source>
        <dbReference type="ARBA" id="ARBA00022927"/>
    </source>
</evidence>
<dbReference type="InterPro" id="IPR014172">
    <property type="entry name" value="TonB_ExbB_2"/>
</dbReference>
<evidence type="ECO:0000256" key="2">
    <source>
        <dbReference type="ARBA" id="ARBA00022448"/>
    </source>
</evidence>
<dbReference type="AlphaFoldDB" id="A0A290HF62"/>
<keyword evidence="7 9" id="KW-0472">Membrane</keyword>
<feature type="domain" description="MotA/TolQ/ExbB proton channel" evidence="10">
    <location>
        <begin position="44"/>
        <end position="134"/>
    </location>
</feature>
<dbReference type="GO" id="GO:0055085">
    <property type="term" value="P:transmembrane transport"/>
    <property type="evidence" value="ECO:0007669"/>
    <property type="project" value="InterPro"/>
</dbReference>
<dbReference type="PANTHER" id="PTHR30625:SF15">
    <property type="entry name" value="BIOPOLYMER TRANSPORT PROTEIN EXBB"/>
    <property type="match status" value="1"/>
</dbReference>
<feature type="transmembrane region" description="Helical" evidence="9">
    <location>
        <begin position="102"/>
        <end position="123"/>
    </location>
</feature>
<keyword evidence="3" id="KW-1003">Cell membrane</keyword>
<comment type="subcellular location">
    <subcellularLocation>
        <location evidence="1">Cell inner membrane</location>
        <topology evidence="1">Multi-pass membrane protein</topology>
    </subcellularLocation>
    <subcellularLocation>
        <location evidence="8">Membrane</location>
        <topology evidence="8">Multi-pass membrane protein</topology>
    </subcellularLocation>
</comment>
<keyword evidence="4 9" id="KW-0812">Transmembrane</keyword>
<evidence type="ECO:0000256" key="3">
    <source>
        <dbReference type="ARBA" id="ARBA00022475"/>
    </source>
</evidence>
<dbReference type="GO" id="GO:0017038">
    <property type="term" value="P:protein import"/>
    <property type="evidence" value="ECO:0007669"/>
    <property type="project" value="TreeGrafter"/>
</dbReference>